<sequence length="824" mass="89634">MDSDSTFEGTSYGPVPGGSMASATVDVRGTVLAWSWGAQWLFGYSPAEAVGRPMAEVFGLEESAPIDFASYPAAWVGEVSARDHNGAPLPLQLYAQPLHDARGLTQWHLVVLGRVGPRKPGPPVGEVELALLREWTLAQSALPVTIFDHKGRVVEINQAMARLSGITTKHAVGLRPRELAPLPVFAELDRLLDQALNTGRLVRHDLHGRVGEETQERVWTVFFSPLRDDDGQVHGASCTVFDNSEQHWARRRLAVLDDASTRIGTTLGVNRTAEEAAEVLVPLFADSVIVTLLEPVYRGAEPTFAPLPDPVPLRCLARHSALGGWGEGVPEPGALLHYPLDSPAGVCLSERRPLRYRIDDSSLVEWLEQSPVFAEALHAYGVRSLMLIPLLVGGRPFGLVLLLRHRRTAPFTEDDLLLAQDVSTKAAMRIDNARRYARERDTALTLQRSLLPQRLPHNSAVEVATRYLPAGFRFGVGGDWYDVIQLSGARVALVVGDVTGHGLHASATMGRLRTAVRALSDVDLAPDELLTYLDDLVVHLNAEEEAQPVPDSVEEAGLDLMSEIGATCLYAIYDPVSRRCVVSRAGHPPPAVVGPDGSVEFAEVPAGPPLGVGRVPFESVEFEVPPDSLLVLYTDGLVESRNRSLEQGLDLLREVLAEPERLLEAVCDSVVRALLPAGATDDAALLVARTRGLDSHKVATRDLPADPAVVGEVRSWATQRLADWGLEEMAFTTELVVSELVTNAIRYASAPIQLRLIQNGTLICEVSDASNTAPHLRRARTFDEGGRGLFLVAQLSHRWGTRHRSNGKTIWAEQVLPDRQPVAV</sequence>
<dbReference type="InterPro" id="IPR000014">
    <property type="entry name" value="PAS"/>
</dbReference>
<keyword evidence="4" id="KW-1185">Reference proteome</keyword>
<dbReference type="SUPFAM" id="SSF81606">
    <property type="entry name" value="PP2C-like"/>
    <property type="match status" value="1"/>
</dbReference>
<dbReference type="InterPro" id="IPR001932">
    <property type="entry name" value="PPM-type_phosphatase-like_dom"/>
</dbReference>
<dbReference type="CDD" id="cd00130">
    <property type="entry name" value="PAS"/>
    <property type="match status" value="2"/>
</dbReference>
<dbReference type="Pfam" id="PF08448">
    <property type="entry name" value="PAS_4"/>
    <property type="match status" value="1"/>
</dbReference>
<dbReference type="Gene3D" id="3.30.565.10">
    <property type="entry name" value="Histidine kinase-like ATPase, C-terminal domain"/>
    <property type="match status" value="1"/>
</dbReference>
<dbReference type="SUPFAM" id="SSF55781">
    <property type="entry name" value="GAF domain-like"/>
    <property type="match status" value="1"/>
</dbReference>
<dbReference type="InterPro" id="IPR052016">
    <property type="entry name" value="Bact_Sigma-Reg"/>
</dbReference>
<proteinExistence type="predicted"/>
<dbReference type="PANTHER" id="PTHR43156">
    <property type="entry name" value="STAGE II SPORULATION PROTEIN E-RELATED"/>
    <property type="match status" value="1"/>
</dbReference>
<organism evidence="3 4">
    <name type="scientific">Thermobifida alba</name>
    <name type="common">Thermomonospora alba</name>
    <dbReference type="NCBI Taxonomy" id="53522"/>
    <lineage>
        <taxon>Bacteria</taxon>
        <taxon>Bacillati</taxon>
        <taxon>Actinomycetota</taxon>
        <taxon>Actinomycetes</taxon>
        <taxon>Streptosporangiales</taxon>
        <taxon>Nocardiopsidaceae</taxon>
        <taxon>Thermobifida</taxon>
    </lineage>
</organism>
<dbReference type="InterPro" id="IPR029016">
    <property type="entry name" value="GAF-like_dom_sf"/>
</dbReference>
<dbReference type="PANTHER" id="PTHR43156:SF2">
    <property type="entry name" value="STAGE II SPORULATION PROTEIN E"/>
    <property type="match status" value="1"/>
</dbReference>
<dbReference type="Pfam" id="PF07228">
    <property type="entry name" value="SpoIIE"/>
    <property type="match status" value="1"/>
</dbReference>
<dbReference type="PROSITE" id="PS50112">
    <property type="entry name" value="PAS"/>
    <property type="match status" value="2"/>
</dbReference>
<dbReference type="InterPro" id="IPR003018">
    <property type="entry name" value="GAF"/>
</dbReference>
<feature type="domain" description="PAS" evidence="2">
    <location>
        <begin position="25"/>
        <end position="52"/>
    </location>
</feature>
<gene>
    <name evidence="3" type="ORF">FOF52_08175</name>
</gene>
<name>A0ABY4KZV2_THEAE</name>
<dbReference type="Gene3D" id="3.30.450.40">
    <property type="match status" value="1"/>
</dbReference>
<dbReference type="CDD" id="cd16936">
    <property type="entry name" value="HATPase_RsbW-like"/>
    <property type="match status" value="1"/>
</dbReference>
<protein>
    <submittedName>
        <fullName evidence="3">SpoIIE family protein phosphatase</fullName>
    </submittedName>
</protein>
<evidence type="ECO:0000313" key="3">
    <source>
        <dbReference type="EMBL" id="UPT20941.1"/>
    </source>
</evidence>
<dbReference type="InterPro" id="IPR013656">
    <property type="entry name" value="PAS_4"/>
</dbReference>
<dbReference type="Gene3D" id="3.60.40.10">
    <property type="entry name" value="PPM-type phosphatase domain"/>
    <property type="match status" value="1"/>
</dbReference>
<evidence type="ECO:0000256" key="1">
    <source>
        <dbReference type="ARBA" id="ARBA00022801"/>
    </source>
</evidence>
<dbReference type="InterPro" id="IPR035965">
    <property type="entry name" value="PAS-like_dom_sf"/>
</dbReference>
<dbReference type="SMART" id="SM00065">
    <property type="entry name" value="GAF"/>
    <property type="match status" value="1"/>
</dbReference>
<keyword evidence="1" id="KW-0378">Hydrolase</keyword>
<dbReference type="EMBL" id="CP051627">
    <property type="protein sequence ID" value="UPT20941.1"/>
    <property type="molecule type" value="Genomic_DNA"/>
</dbReference>
<dbReference type="Pfam" id="PF13426">
    <property type="entry name" value="PAS_9"/>
    <property type="match status" value="1"/>
</dbReference>
<dbReference type="NCBIfam" id="TIGR00229">
    <property type="entry name" value="sensory_box"/>
    <property type="match status" value="1"/>
</dbReference>
<dbReference type="Pfam" id="PF01590">
    <property type="entry name" value="GAF"/>
    <property type="match status" value="1"/>
</dbReference>
<dbReference type="SMART" id="SM00331">
    <property type="entry name" value="PP2C_SIG"/>
    <property type="match status" value="1"/>
</dbReference>
<dbReference type="InterPro" id="IPR036457">
    <property type="entry name" value="PPM-type-like_dom_sf"/>
</dbReference>
<dbReference type="Gene3D" id="3.30.450.20">
    <property type="entry name" value="PAS domain"/>
    <property type="match status" value="2"/>
</dbReference>
<dbReference type="InterPro" id="IPR036890">
    <property type="entry name" value="HATPase_C_sf"/>
</dbReference>
<evidence type="ECO:0000313" key="4">
    <source>
        <dbReference type="Proteomes" id="UP000832041"/>
    </source>
</evidence>
<dbReference type="SUPFAM" id="SSF55785">
    <property type="entry name" value="PYP-like sensor domain (PAS domain)"/>
    <property type="match status" value="2"/>
</dbReference>
<dbReference type="Pfam" id="PF13581">
    <property type="entry name" value="HATPase_c_2"/>
    <property type="match status" value="1"/>
</dbReference>
<accession>A0ABY4KZV2</accession>
<dbReference type="Proteomes" id="UP000832041">
    <property type="component" value="Chromosome"/>
</dbReference>
<dbReference type="InterPro" id="IPR003594">
    <property type="entry name" value="HATPase_dom"/>
</dbReference>
<reference evidence="3 4" key="1">
    <citation type="submission" date="2020-04" db="EMBL/GenBank/DDBJ databases">
        <title>Thermobifida alba genome sequencing and assembly.</title>
        <authorList>
            <person name="Luzics S."/>
            <person name="Horvath B."/>
            <person name="Nagy I."/>
            <person name="Toth A."/>
            <person name="Nagy I."/>
            <person name="Kukolya J."/>
        </authorList>
    </citation>
    <scope>NUCLEOTIDE SEQUENCE [LARGE SCALE GENOMIC DNA]</scope>
    <source>
        <strain evidence="3 4">DSM 43795</strain>
    </source>
</reference>
<dbReference type="SUPFAM" id="SSF55874">
    <property type="entry name" value="ATPase domain of HSP90 chaperone/DNA topoisomerase II/histidine kinase"/>
    <property type="match status" value="1"/>
</dbReference>
<evidence type="ECO:0000259" key="2">
    <source>
        <dbReference type="PROSITE" id="PS50112"/>
    </source>
</evidence>
<dbReference type="RefSeq" id="WP_248593237.1">
    <property type="nucleotide sequence ID" value="NZ_BAABEB010000027.1"/>
</dbReference>
<feature type="domain" description="PAS" evidence="2">
    <location>
        <begin position="143"/>
        <end position="173"/>
    </location>
</feature>